<dbReference type="InterPro" id="IPR000719">
    <property type="entry name" value="Prot_kinase_dom"/>
</dbReference>
<dbReference type="EMBL" id="ML211808">
    <property type="protein sequence ID" value="TFK80276.1"/>
    <property type="molecule type" value="Genomic_DNA"/>
</dbReference>
<dbReference type="GO" id="GO:0004672">
    <property type="term" value="F:protein kinase activity"/>
    <property type="evidence" value="ECO:0007669"/>
    <property type="project" value="InterPro"/>
</dbReference>
<dbReference type="Gene3D" id="1.10.510.10">
    <property type="entry name" value="Transferase(Phosphotransferase) domain 1"/>
    <property type="match status" value="1"/>
</dbReference>
<keyword evidence="3" id="KW-1185">Reference proteome</keyword>
<protein>
    <recommendedName>
        <fullName evidence="1">Protein kinase domain-containing protein</fullName>
    </recommendedName>
</protein>
<sequence>MEGIEFLHERNIAHMDMYHDQVVVASERHVAFHKEVQAGKAYIIDFDRSKYLKSGPGIQHAIDLPETYCKPPLGMTRFDPCSWDVYCTGILFNTVTKVSLLLGQCSSWTDSPVTDIYSERHIPWVVRRYIKWLVGNERGCTRICSCRPSARRARQS</sequence>
<feature type="domain" description="Protein kinase" evidence="1">
    <location>
        <begin position="1"/>
        <end position="156"/>
    </location>
</feature>
<reference evidence="2 3" key="1">
    <citation type="journal article" date="2019" name="Nat. Ecol. Evol.">
        <title>Megaphylogeny resolves global patterns of mushroom evolution.</title>
        <authorList>
            <person name="Varga T."/>
            <person name="Krizsan K."/>
            <person name="Foldi C."/>
            <person name="Dima B."/>
            <person name="Sanchez-Garcia M."/>
            <person name="Sanchez-Ramirez S."/>
            <person name="Szollosi G.J."/>
            <person name="Szarkandi J.G."/>
            <person name="Papp V."/>
            <person name="Albert L."/>
            <person name="Andreopoulos W."/>
            <person name="Angelini C."/>
            <person name="Antonin V."/>
            <person name="Barry K.W."/>
            <person name="Bougher N.L."/>
            <person name="Buchanan P."/>
            <person name="Buyck B."/>
            <person name="Bense V."/>
            <person name="Catcheside P."/>
            <person name="Chovatia M."/>
            <person name="Cooper J."/>
            <person name="Damon W."/>
            <person name="Desjardin D."/>
            <person name="Finy P."/>
            <person name="Geml J."/>
            <person name="Haridas S."/>
            <person name="Hughes K."/>
            <person name="Justo A."/>
            <person name="Karasinski D."/>
            <person name="Kautmanova I."/>
            <person name="Kiss B."/>
            <person name="Kocsube S."/>
            <person name="Kotiranta H."/>
            <person name="LaButti K.M."/>
            <person name="Lechner B.E."/>
            <person name="Liimatainen K."/>
            <person name="Lipzen A."/>
            <person name="Lukacs Z."/>
            <person name="Mihaltcheva S."/>
            <person name="Morgado L.N."/>
            <person name="Niskanen T."/>
            <person name="Noordeloos M.E."/>
            <person name="Ohm R.A."/>
            <person name="Ortiz-Santana B."/>
            <person name="Ovrebo C."/>
            <person name="Racz N."/>
            <person name="Riley R."/>
            <person name="Savchenko A."/>
            <person name="Shiryaev A."/>
            <person name="Soop K."/>
            <person name="Spirin V."/>
            <person name="Szebenyi C."/>
            <person name="Tomsovsky M."/>
            <person name="Tulloss R.E."/>
            <person name="Uehling J."/>
            <person name="Grigoriev I.V."/>
            <person name="Vagvolgyi C."/>
            <person name="Papp T."/>
            <person name="Martin F.M."/>
            <person name="Miettinen O."/>
            <person name="Hibbett D.S."/>
            <person name="Nagy L.G."/>
        </authorList>
    </citation>
    <scope>NUCLEOTIDE SEQUENCE [LARGE SCALE GENOMIC DNA]</scope>
    <source>
        <strain evidence="2 3">HHB13444</strain>
    </source>
</reference>
<proteinExistence type="predicted"/>
<evidence type="ECO:0000313" key="3">
    <source>
        <dbReference type="Proteomes" id="UP000308197"/>
    </source>
</evidence>
<accession>A0A5C3NRU9</accession>
<dbReference type="GO" id="GO:0005524">
    <property type="term" value="F:ATP binding"/>
    <property type="evidence" value="ECO:0007669"/>
    <property type="project" value="InterPro"/>
</dbReference>
<dbReference type="InParanoid" id="A0A5C3NRU9"/>
<dbReference type="AlphaFoldDB" id="A0A5C3NRU9"/>
<dbReference type="SUPFAM" id="SSF56112">
    <property type="entry name" value="Protein kinase-like (PK-like)"/>
    <property type="match status" value="1"/>
</dbReference>
<gene>
    <name evidence="2" type="ORF">K466DRAFT_387675</name>
</gene>
<name>A0A5C3NRU9_9APHY</name>
<organism evidence="2 3">
    <name type="scientific">Polyporus arcularius HHB13444</name>
    <dbReference type="NCBI Taxonomy" id="1314778"/>
    <lineage>
        <taxon>Eukaryota</taxon>
        <taxon>Fungi</taxon>
        <taxon>Dikarya</taxon>
        <taxon>Basidiomycota</taxon>
        <taxon>Agaricomycotina</taxon>
        <taxon>Agaricomycetes</taxon>
        <taxon>Polyporales</taxon>
        <taxon>Polyporaceae</taxon>
        <taxon>Polyporus</taxon>
    </lineage>
</organism>
<evidence type="ECO:0000313" key="2">
    <source>
        <dbReference type="EMBL" id="TFK80276.1"/>
    </source>
</evidence>
<dbReference type="PROSITE" id="PS50011">
    <property type="entry name" value="PROTEIN_KINASE_DOM"/>
    <property type="match status" value="1"/>
</dbReference>
<evidence type="ECO:0000259" key="1">
    <source>
        <dbReference type="PROSITE" id="PS50011"/>
    </source>
</evidence>
<dbReference type="Proteomes" id="UP000308197">
    <property type="component" value="Unassembled WGS sequence"/>
</dbReference>
<dbReference type="InterPro" id="IPR011009">
    <property type="entry name" value="Kinase-like_dom_sf"/>
</dbReference>